<evidence type="ECO:0000313" key="4">
    <source>
        <dbReference type="Proteomes" id="UP000199315"/>
    </source>
</evidence>
<dbReference type="RefSeq" id="WP_091233362.1">
    <property type="nucleotide sequence ID" value="NZ_FMKA01000010.1"/>
</dbReference>
<dbReference type="InterPro" id="IPR047629">
    <property type="entry name" value="IS1182_transpos"/>
</dbReference>
<dbReference type="PANTHER" id="PTHR33408">
    <property type="entry name" value="TRANSPOSASE"/>
    <property type="match status" value="1"/>
</dbReference>
<protein>
    <submittedName>
        <fullName evidence="3">Transposase</fullName>
    </submittedName>
</protein>
<proteinExistence type="predicted"/>
<evidence type="ECO:0000313" key="3">
    <source>
        <dbReference type="EMBL" id="SCP97349.1"/>
    </source>
</evidence>
<accession>A0A1D3TTP3</accession>
<dbReference type="AlphaFoldDB" id="A0A1D3TTP3"/>
<dbReference type="Pfam" id="PF05598">
    <property type="entry name" value="DUF772"/>
    <property type="match status" value="1"/>
</dbReference>
<dbReference type="EMBL" id="FMKA01000010">
    <property type="protein sequence ID" value="SCP97349.1"/>
    <property type="molecule type" value="Genomic_DNA"/>
</dbReference>
<evidence type="ECO:0000259" key="2">
    <source>
        <dbReference type="Pfam" id="PF13751"/>
    </source>
</evidence>
<feature type="domain" description="Transposase DDE" evidence="2">
    <location>
        <begin position="374"/>
        <end position="502"/>
    </location>
</feature>
<organism evidence="3 4">
    <name type="scientific">Anaerobium acetethylicum</name>
    <dbReference type="NCBI Taxonomy" id="1619234"/>
    <lineage>
        <taxon>Bacteria</taxon>
        <taxon>Bacillati</taxon>
        <taxon>Bacillota</taxon>
        <taxon>Clostridia</taxon>
        <taxon>Lachnospirales</taxon>
        <taxon>Lachnospiraceae</taxon>
        <taxon>Anaerobium</taxon>
    </lineage>
</organism>
<reference evidence="3 4" key="1">
    <citation type="submission" date="2016-09" db="EMBL/GenBank/DDBJ databases">
        <authorList>
            <person name="Capua I."/>
            <person name="De Benedictis P."/>
            <person name="Joannis T."/>
            <person name="Lombin L.H."/>
            <person name="Cattoli G."/>
        </authorList>
    </citation>
    <scope>NUCLEOTIDE SEQUENCE [LARGE SCALE GENOMIC DNA]</scope>
    <source>
        <strain evidence="3 4">GluBS11</strain>
    </source>
</reference>
<dbReference type="NCBIfam" id="NF033551">
    <property type="entry name" value="transpos_IS1182"/>
    <property type="match status" value="1"/>
</dbReference>
<dbReference type="InterPro" id="IPR008490">
    <property type="entry name" value="Transposase_InsH_N"/>
</dbReference>
<gene>
    <name evidence="3" type="ORF">SAMN05421730_101016</name>
</gene>
<evidence type="ECO:0000259" key="1">
    <source>
        <dbReference type="Pfam" id="PF05598"/>
    </source>
</evidence>
<dbReference type="Proteomes" id="UP000199315">
    <property type="component" value="Unassembled WGS sequence"/>
</dbReference>
<name>A0A1D3TTP3_9FIRM</name>
<feature type="domain" description="Transposase InsH N-terminal" evidence="1">
    <location>
        <begin position="17"/>
        <end position="111"/>
    </location>
</feature>
<dbReference type="InterPro" id="IPR025668">
    <property type="entry name" value="Tnp_DDE_dom"/>
</dbReference>
<dbReference type="OrthoDB" id="9789070at2"/>
<keyword evidence="4" id="KW-1185">Reference proteome</keyword>
<dbReference type="PANTHER" id="PTHR33408:SF2">
    <property type="entry name" value="TRANSPOSASE DDE DOMAIN-CONTAINING PROTEIN"/>
    <property type="match status" value="1"/>
</dbReference>
<dbReference type="Pfam" id="PF13751">
    <property type="entry name" value="DDE_Tnp_1_6"/>
    <property type="match status" value="1"/>
</dbReference>
<sequence length="515" mass="60461">MFNKNNGQMNAIDKTIFEQLIPKDHLLVKINEVFDFDFLYEKLKSKYSDIGRHSKDPVMMFKILLLEFIYNLSDVQIAQRVQTDIAFRWFLKLSINDSGPDDTTISYFRTRRIGDEDFELLFTSIVKQCIEKDIVKTRRYQVDSTNVDANVNYPSDKKLLRQAVEKVAKEIRKFNPNLAEQWMQDFESEIDKFYEQQERVHPTAHYETAKQMLESLYCKTYDELQGNSKYIDAYTVCYELVDRYLFNKKDKIISVVDPEARVAYKTTRKTKTGYKNHIIIDKDSEIILGSVQTPFNVGDQKELLPLVEQVEKNYHLKPKEVSADKVYGTTKNRADLKDKDIISNINFYAETEGEADGRYTTHDFLVSEDIMSMTCPNGIVTNRFRDVTIKSDEDSYPYRDFKFDKRYCDNCPHRDKCLNKRKDKFVERGKRIRISSRYDAIARDKARAKTNEFNDALNLRFKIERRFATQVNHRGARRTRYIGLAKTKNQINLVNTVTNIIRAIHIIESLNIGTA</sequence>